<feature type="compositionally biased region" description="Basic and acidic residues" evidence="1">
    <location>
        <begin position="11"/>
        <end position="24"/>
    </location>
</feature>
<dbReference type="AlphaFoldDB" id="A0AAD8T2F2"/>
<proteinExistence type="predicted"/>
<reference evidence="2" key="1">
    <citation type="submission" date="2023-07" db="EMBL/GenBank/DDBJ databases">
        <title>A chromosome-level genome assembly of Lolium multiflorum.</title>
        <authorList>
            <person name="Chen Y."/>
            <person name="Copetti D."/>
            <person name="Kolliker R."/>
            <person name="Studer B."/>
        </authorList>
    </citation>
    <scope>NUCLEOTIDE SEQUENCE</scope>
    <source>
        <strain evidence="2">02402/16</strain>
        <tissue evidence="2">Leaf</tissue>
    </source>
</reference>
<comment type="caution">
    <text evidence="2">The sequence shown here is derived from an EMBL/GenBank/DDBJ whole genome shotgun (WGS) entry which is preliminary data.</text>
</comment>
<dbReference type="EMBL" id="JAUUTY010000003">
    <property type="protein sequence ID" value="KAK1667980.1"/>
    <property type="molecule type" value="Genomic_DNA"/>
</dbReference>
<accession>A0AAD8T2F2</accession>
<name>A0AAD8T2F2_LOLMU</name>
<dbReference type="Proteomes" id="UP001231189">
    <property type="component" value="Unassembled WGS sequence"/>
</dbReference>
<evidence type="ECO:0000313" key="2">
    <source>
        <dbReference type="EMBL" id="KAK1667980.1"/>
    </source>
</evidence>
<feature type="region of interest" description="Disordered" evidence="1">
    <location>
        <begin position="1"/>
        <end position="28"/>
    </location>
</feature>
<organism evidence="2 3">
    <name type="scientific">Lolium multiflorum</name>
    <name type="common">Italian ryegrass</name>
    <name type="synonym">Lolium perenne subsp. multiflorum</name>
    <dbReference type="NCBI Taxonomy" id="4521"/>
    <lineage>
        <taxon>Eukaryota</taxon>
        <taxon>Viridiplantae</taxon>
        <taxon>Streptophyta</taxon>
        <taxon>Embryophyta</taxon>
        <taxon>Tracheophyta</taxon>
        <taxon>Spermatophyta</taxon>
        <taxon>Magnoliopsida</taxon>
        <taxon>Liliopsida</taxon>
        <taxon>Poales</taxon>
        <taxon>Poaceae</taxon>
        <taxon>BOP clade</taxon>
        <taxon>Pooideae</taxon>
        <taxon>Poodae</taxon>
        <taxon>Poeae</taxon>
        <taxon>Poeae Chloroplast Group 2 (Poeae type)</taxon>
        <taxon>Loliodinae</taxon>
        <taxon>Loliinae</taxon>
        <taxon>Lolium</taxon>
    </lineage>
</organism>
<evidence type="ECO:0000256" key="1">
    <source>
        <dbReference type="SAM" id="MobiDB-lite"/>
    </source>
</evidence>
<keyword evidence="3" id="KW-1185">Reference proteome</keyword>
<evidence type="ECO:0000313" key="3">
    <source>
        <dbReference type="Proteomes" id="UP001231189"/>
    </source>
</evidence>
<gene>
    <name evidence="2" type="ORF">QYE76_056139</name>
</gene>
<protein>
    <submittedName>
        <fullName evidence="2">Uncharacterized protein</fullName>
    </submittedName>
</protein>
<sequence>MLAPCATSDPRAFKKVEDDARAREEDNEERWCCAVNLSIEADHRFSAEHRQRLREDRERRRAAYEKLVFGRAGPSNAPPAPVR</sequence>